<dbReference type="AlphaFoldDB" id="A0A202ECM2"/>
<dbReference type="EMBL" id="MWPH01000001">
    <property type="protein sequence ID" value="OVE85967.1"/>
    <property type="molecule type" value="Genomic_DNA"/>
</dbReference>
<keyword evidence="1" id="KW-0472">Membrane</keyword>
<sequence length="102" mass="10772">MSTPSASDDPTESDDEPHWVSTGEALGYVTSEYRTLFAYLIIGWLVWLAGGSLFSEGTSSSPPALTISTYGAVLLVAGAGTMLAVLIATVYKLGRDIQLARD</sequence>
<keyword evidence="1" id="KW-0812">Transmembrane</keyword>
<evidence type="ECO:0000313" key="3">
    <source>
        <dbReference type="Proteomes" id="UP000196084"/>
    </source>
</evidence>
<keyword evidence="1" id="KW-1133">Transmembrane helix</keyword>
<evidence type="ECO:0000313" key="2">
    <source>
        <dbReference type="EMBL" id="OVE85967.1"/>
    </source>
</evidence>
<accession>A0A202ECM2</accession>
<dbReference type="RefSeq" id="WP_087714024.1">
    <property type="nucleotide sequence ID" value="NZ_MWPH01000001.1"/>
</dbReference>
<reference evidence="2 3" key="1">
    <citation type="submission" date="2017-02" db="EMBL/GenBank/DDBJ databases">
        <title>Natronthermophilus aegyptiacus gen. nov.,sp. nov., an aerobic, extremely halophilic alkalithermophilic archaeon isolated from the athalassohaline Wadi An Natrun, Egypt.</title>
        <authorList>
            <person name="Zhao B."/>
        </authorList>
    </citation>
    <scope>NUCLEOTIDE SEQUENCE [LARGE SCALE GENOMIC DNA]</scope>
    <source>
        <strain evidence="2 3">CGMCC 1.3597</strain>
    </source>
</reference>
<dbReference type="Proteomes" id="UP000196084">
    <property type="component" value="Unassembled WGS sequence"/>
</dbReference>
<evidence type="ECO:0008006" key="4">
    <source>
        <dbReference type="Google" id="ProtNLM"/>
    </source>
</evidence>
<feature type="transmembrane region" description="Helical" evidence="1">
    <location>
        <begin position="36"/>
        <end position="55"/>
    </location>
</feature>
<keyword evidence="3" id="KW-1185">Reference proteome</keyword>
<gene>
    <name evidence="2" type="ORF">B2G88_03975</name>
</gene>
<evidence type="ECO:0000256" key="1">
    <source>
        <dbReference type="SAM" id="Phobius"/>
    </source>
</evidence>
<comment type="caution">
    <text evidence="2">The sequence shown here is derived from an EMBL/GenBank/DDBJ whole genome shotgun (WGS) entry which is preliminary data.</text>
</comment>
<name>A0A202ECM2_9EURY</name>
<protein>
    <recommendedName>
        <fullName evidence="4">DUF485 domain-containing protein</fullName>
    </recommendedName>
</protein>
<feature type="transmembrane region" description="Helical" evidence="1">
    <location>
        <begin position="67"/>
        <end position="91"/>
    </location>
</feature>
<proteinExistence type="predicted"/>
<organism evidence="2 3">
    <name type="scientific">Natronolimnobius baerhuensis</name>
    <dbReference type="NCBI Taxonomy" id="253108"/>
    <lineage>
        <taxon>Archaea</taxon>
        <taxon>Methanobacteriati</taxon>
        <taxon>Methanobacteriota</taxon>
        <taxon>Stenosarchaea group</taxon>
        <taxon>Halobacteria</taxon>
        <taxon>Halobacteriales</taxon>
        <taxon>Natrialbaceae</taxon>
        <taxon>Natronolimnobius</taxon>
    </lineage>
</organism>